<dbReference type="EMBL" id="FCOK02000004">
    <property type="protein sequence ID" value="SAL17112.1"/>
    <property type="molecule type" value="Genomic_DNA"/>
</dbReference>
<dbReference type="PANTHER" id="PTHR43674:SF2">
    <property type="entry name" value="BETA-UREIDOPROPIONASE"/>
    <property type="match status" value="1"/>
</dbReference>
<dbReference type="GO" id="GO:0016811">
    <property type="term" value="F:hydrolase activity, acting on carbon-nitrogen (but not peptide) bonds, in linear amides"/>
    <property type="evidence" value="ECO:0007669"/>
    <property type="project" value="UniProtKB-ARBA"/>
</dbReference>
<evidence type="ECO:0000313" key="4">
    <source>
        <dbReference type="Proteomes" id="UP000054683"/>
    </source>
</evidence>
<accession>A0A158FAZ5</accession>
<feature type="domain" description="CN hydrolase" evidence="2">
    <location>
        <begin position="37"/>
        <end position="298"/>
    </location>
</feature>
<dbReference type="SUPFAM" id="SSF56317">
    <property type="entry name" value="Carbon-nitrogen hydrolase"/>
    <property type="match status" value="1"/>
</dbReference>
<dbReference type="PANTHER" id="PTHR43674">
    <property type="entry name" value="NITRILASE C965.09-RELATED"/>
    <property type="match status" value="1"/>
</dbReference>
<dbReference type="InterPro" id="IPR050345">
    <property type="entry name" value="Aliph_Amidase/BUP"/>
</dbReference>
<reference evidence="3 4" key="1">
    <citation type="submission" date="2016-01" db="EMBL/GenBank/DDBJ databases">
        <authorList>
            <person name="Oliw E.H."/>
        </authorList>
    </citation>
    <scope>NUCLEOTIDE SEQUENCE [LARGE SCALE GENOMIC DNA]</scope>
    <source>
        <strain evidence="3">LMG 27134</strain>
    </source>
</reference>
<dbReference type="Gene3D" id="3.60.110.10">
    <property type="entry name" value="Carbon-nitrogen hydrolase"/>
    <property type="match status" value="1"/>
</dbReference>
<dbReference type="Proteomes" id="UP000054683">
    <property type="component" value="Unassembled WGS sequence"/>
</dbReference>
<name>A0A158FAZ5_9BURK</name>
<keyword evidence="1 3" id="KW-0378">Hydrolase</keyword>
<dbReference type="InterPro" id="IPR003010">
    <property type="entry name" value="C-N_Hydrolase"/>
</dbReference>
<evidence type="ECO:0000256" key="1">
    <source>
        <dbReference type="ARBA" id="ARBA00022801"/>
    </source>
</evidence>
<proteinExistence type="predicted"/>
<dbReference type="InterPro" id="IPR036526">
    <property type="entry name" value="C-N_Hydrolase_sf"/>
</dbReference>
<evidence type="ECO:0000259" key="2">
    <source>
        <dbReference type="PROSITE" id="PS50263"/>
    </source>
</evidence>
<dbReference type="PROSITE" id="PS50263">
    <property type="entry name" value="CN_HYDROLASE"/>
    <property type="match status" value="1"/>
</dbReference>
<evidence type="ECO:0000313" key="3">
    <source>
        <dbReference type="EMBL" id="SAL17112.1"/>
    </source>
</evidence>
<organism evidence="3 4">
    <name type="scientific">Caballeronia udeis</name>
    <dbReference type="NCBI Taxonomy" id="1232866"/>
    <lineage>
        <taxon>Bacteria</taxon>
        <taxon>Pseudomonadati</taxon>
        <taxon>Pseudomonadota</taxon>
        <taxon>Betaproteobacteria</taxon>
        <taxon>Burkholderiales</taxon>
        <taxon>Burkholderiaceae</taxon>
        <taxon>Caballeronia</taxon>
    </lineage>
</organism>
<dbReference type="AlphaFoldDB" id="A0A158FAZ5"/>
<gene>
    <name evidence="3" type="ORF">AWB69_00910</name>
</gene>
<dbReference type="Pfam" id="PF00795">
    <property type="entry name" value="CN_hydrolase"/>
    <property type="match status" value="1"/>
</dbReference>
<protein>
    <submittedName>
        <fullName evidence="3">Carbon-nitrogen hydrolase</fullName>
    </submittedName>
</protein>
<sequence length="357" mass="38031">MSNDSFYLLKARQSNGLFNKFFSQAVNDMSLSSFSPFQVATVPLISLRGNASQNVANVSAWLGEAAVQEISLVVFPEASLAGYGDTLNVRLRDLATLAEPLDGRSIDEVANAVERTGVAAGVGFIEQAPDGTLFNSYVVCMPGGVRCCHRKLQAVEHPGIERGEQYTVVDTNWGVRIGILIGADNYLIENVRMTAMMGATLLVAPHRTYGSDGHGEPSLQRLSPVQRSRAQAAENVGSTDWLRRSLTARASDNGMFVVFSNGSDTGSHQNGMIIDPGGRVLAEHGSSSSPMVSASVDPGLIAGSVGQQCLAARRSDSDRPLNRSMLPHGNAFAERSRTASKGAIALSFAQVSRSRQT</sequence>